<dbReference type="EMBL" id="HACG01041367">
    <property type="protein sequence ID" value="CEK88232.1"/>
    <property type="molecule type" value="Transcribed_RNA"/>
</dbReference>
<name>A0A0B7B5R7_9EUPU</name>
<accession>A0A0B7B5R7</accession>
<proteinExistence type="predicted"/>
<reference evidence="1" key="1">
    <citation type="submission" date="2014-12" db="EMBL/GenBank/DDBJ databases">
        <title>Insight into the proteome of Arion vulgaris.</title>
        <authorList>
            <person name="Aradska J."/>
            <person name="Bulat T."/>
            <person name="Smidak R."/>
            <person name="Sarate P."/>
            <person name="Gangsoo J."/>
            <person name="Sialana F."/>
            <person name="Bilban M."/>
            <person name="Lubec G."/>
        </authorList>
    </citation>
    <scope>NUCLEOTIDE SEQUENCE</scope>
    <source>
        <tissue evidence="1">Skin</tissue>
    </source>
</reference>
<dbReference type="AlphaFoldDB" id="A0A0B7B5R7"/>
<gene>
    <name evidence="1" type="primary">ORF163999</name>
</gene>
<sequence>MKRQRDLSQENEHRKMKIQTFMATIYYQHQKKASHNIRHSTDLSRLRHHHFNKLKIRTSDECDTDRTASEHISQSCPVYEEQRTII</sequence>
<protein>
    <submittedName>
        <fullName evidence="1">Uncharacterized protein</fullName>
    </submittedName>
</protein>
<organism evidence="1">
    <name type="scientific">Arion vulgaris</name>
    <dbReference type="NCBI Taxonomy" id="1028688"/>
    <lineage>
        <taxon>Eukaryota</taxon>
        <taxon>Metazoa</taxon>
        <taxon>Spiralia</taxon>
        <taxon>Lophotrochozoa</taxon>
        <taxon>Mollusca</taxon>
        <taxon>Gastropoda</taxon>
        <taxon>Heterobranchia</taxon>
        <taxon>Euthyneura</taxon>
        <taxon>Panpulmonata</taxon>
        <taxon>Eupulmonata</taxon>
        <taxon>Stylommatophora</taxon>
        <taxon>Helicina</taxon>
        <taxon>Arionoidea</taxon>
        <taxon>Arionidae</taxon>
        <taxon>Arion</taxon>
    </lineage>
</organism>
<evidence type="ECO:0000313" key="1">
    <source>
        <dbReference type="EMBL" id="CEK88232.1"/>
    </source>
</evidence>